<dbReference type="RefSeq" id="XP_010886969.2">
    <property type="nucleotide sequence ID" value="XM_010888667.4"/>
</dbReference>
<name>A0A3P8YJ78_ESOLU</name>
<dbReference type="Pfam" id="PF05510">
    <property type="entry name" value="Sarcoglycan_2"/>
    <property type="match status" value="1"/>
</dbReference>
<keyword evidence="1" id="KW-0472">Membrane</keyword>
<gene>
    <name evidence="5" type="primary">SGCA</name>
</gene>
<feature type="chain" id="PRO_5044216346" description="Dystroglycan-type cadherin-like domain-containing protein" evidence="2">
    <location>
        <begin position="24"/>
        <end position="399"/>
    </location>
</feature>
<evidence type="ECO:0008006" key="7">
    <source>
        <dbReference type="Google" id="ProtNLM"/>
    </source>
</evidence>
<evidence type="ECO:0000313" key="5">
    <source>
        <dbReference type="Ensembl" id="ENSELUP00000015995.2"/>
    </source>
</evidence>
<evidence type="ECO:0000256" key="2">
    <source>
        <dbReference type="SAM" id="SignalP"/>
    </source>
</evidence>
<dbReference type="GeneTree" id="ENSGT00390000005672"/>
<dbReference type="FunCoup" id="A0A3P8YJ78">
    <property type="interactions" value="26"/>
</dbReference>
<dbReference type="GeneID" id="105021175"/>
<reference evidence="5" key="2">
    <citation type="submission" date="2020-02" db="EMBL/GenBank/DDBJ databases">
        <title>Esox lucius (northern pike) genome, fEsoLuc1, primary haplotype.</title>
        <authorList>
            <person name="Myers G."/>
            <person name="Karagic N."/>
            <person name="Meyer A."/>
            <person name="Pippel M."/>
            <person name="Reichard M."/>
            <person name="Winkler S."/>
            <person name="Tracey A."/>
            <person name="Sims Y."/>
            <person name="Howe K."/>
            <person name="Rhie A."/>
            <person name="Formenti G."/>
            <person name="Durbin R."/>
            <person name="Fedrigo O."/>
            <person name="Jarvis E.D."/>
        </authorList>
    </citation>
    <scope>NUCLEOTIDE SEQUENCE [LARGE SCALE GENOMIC DNA]</scope>
</reference>
<feature type="transmembrane region" description="Helical" evidence="1">
    <location>
        <begin position="291"/>
        <end position="313"/>
    </location>
</feature>
<dbReference type="OMA" id="VGSEQYF"/>
<reference evidence="5" key="4">
    <citation type="submission" date="2025-09" db="UniProtKB">
        <authorList>
            <consortium name="Ensembl"/>
        </authorList>
    </citation>
    <scope>IDENTIFICATION</scope>
</reference>
<dbReference type="Proteomes" id="UP000265140">
    <property type="component" value="Chromosome 5"/>
</dbReference>
<dbReference type="InParanoid" id="A0A3P8YJ78"/>
<proteinExistence type="predicted"/>
<accession>A0A3P8YJ78</accession>
<keyword evidence="2" id="KW-0732">Signal</keyword>
<dbReference type="Pfam" id="PF20989">
    <property type="entry name" value="Sarcoglycan_2_C"/>
    <property type="match status" value="1"/>
</dbReference>
<feature type="domain" description="Sarcoglycan alpha/epsilon second" evidence="4">
    <location>
        <begin position="133"/>
        <end position="216"/>
    </location>
</feature>
<keyword evidence="1" id="KW-0812">Transmembrane</keyword>
<organism evidence="5 6">
    <name type="scientific">Esox lucius</name>
    <name type="common">Northern pike</name>
    <dbReference type="NCBI Taxonomy" id="8010"/>
    <lineage>
        <taxon>Eukaryota</taxon>
        <taxon>Metazoa</taxon>
        <taxon>Chordata</taxon>
        <taxon>Craniata</taxon>
        <taxon>Vertebrata</taxon>
        <taxon>Euteleostomi</taxon>
        <taxon>Actinopterygii</taxon>
        <taxon>Neopterygii</taxon>
        <taxon>Teleostei</taxon>
        <taxon>Protacanthopterygii</taxon>
        <taxon>Esociformes</taxon>
        <taxon>Esocidae</taxon>
        <taxon>Esox</taxon>
    </lineage>
</organism>
<dbReference type="Bgee" id="ENSELUG00000015858">
    <property type="expression patterns" value="Expressed in muscle tissue and 13 other cell types or tissues"/>
</dbReference>
<evidence type="ECO:0000313" key="6">
    <source>
        <dbReference type="Proteomes" id="UP000265140"/>
    </source>
</evidence>
<dbReference type="PANTHER" id="PTHR10132:SF16">
    <property type="entry name" value="ALPHA-SARCOGLYCAN"/>
    <property type="match status" value="1"/>
</dbReference>
<reference evidence="5" key="3">
    <citation type="submission" date="2025-08" db="UniProtKB">
        <authorList>
            <consortium name="Ensembl"/>
        </authorList>
    </citation>
    <scope>IDENTIFICATION</scope>
</reference>
<dbReference type="RefSeq" id="XP_019902050.2">
    <property type="nucleotide sequence ID" value="XM_020046491.3"/>
</dbReference>
<dbReference type="PANTHER" id="PTHR10132">
    <property type="entry name" value="ALPHA-/EPSILON-SARCOGLYCAN FAMILY MEMBER"/>
    <property type="match status" value="1"/>
</dbReference>
<dbReference type="GO" id="GO:0016012">
    <property type="term" value="C:sarcoglycan complex"/>
    <property type="evidence" value="ECO:0007669"/>
    <property type="project" value="InterPro"/>
</dbReference>
<dbReference type="InterPro" id="IPR008908">
    <property type="entry name" value="Sarcoglycan_alpha/epsilon"/>
</dbReference>
<dbReference type="InterPro" id="IPR048346">
    <property type="entry name" value="Sarcoglycan_N"/>
</dbReference>
<evidence type="ECO:0000256" key="1">
    <source>
        <dbReference type="SAM" id="Phobius"/>
    </source>
</evidence>
<dbReference type="InterPro" id="IPR048347">
    <property type="entry name" value="Sarcoglycan_C"/>
</dbReference>
<sequence>MADWASWGLILTVCVACILVVKTDIKVNTPMGQLFVFELQREIFQNDFEPFLHHYAGKVYNDPMLFKCNKQAFPDLPGWLRFTQRHPYDNGFLYGTPLVQEKTIIEITVINKRSYDTFRDRLIIRIDPPEKRLPYQAEFFIPLREIEKVLPSAVQEEIRQDLKRIWKTDQLTFVNITSALDRGGRVPLPLAGHFEGVYVKVGSDQRFSECLLRLQTAEHKRQCEAGGRVPGNCAVCSYPSNCVTWCNSTLIDVSSPVAFSPAPTMGPGILDAEGVYDPPESPPPRDFLPDYIVTVIVPLVLAIILCLLLSYIMCCRREGVEKRDSKTPDIQLYHHHTIHGNTTELRSMAAGRGVPPPLSTRSMFNARTGETAPPFQTDSPSIPLILAQQEINTDTLPRN</sequence>
<dbReference type="Ensembl" id="ENSELUT00000039577.3">
    <property type="protein sequence ID" value="ENSELUP00000015995.2"/>
    <property type="gene ID" value="ENSELUG00000015858.3"/>
</dbReference>
<keyword evidence="1" id="KW-1133">Transmembrane helix</keyword>
<reference evidence="6" key="1">
    <citation type="journal article" date="2014" name="PLoS ONE">
        <title>The genome and linkage map of the northern pike (Esox lucius): conserved synteny revealed between the salmonid sister group and the Neoteleostei.</title>
        <authorList>
            <person name="Rondeau E.B."/>
            <person name="Minkley D.R."/>
            <person name="Leong J.S."/>
            <person name="Messmer A.M."/>
            <person name="Jantzen J.R."/>
            <person name="von Schalburg K.R."/>
            <person name="Lemon C."/>
            <person name="Bird N.H."/>
            <person name="Koop B.F."/>
        </authorList>
    </citation>
    <scope>NUCLEOTIDE SEQUENCE</scope>
</reference>
<protein>
    <recommendedName>
        <fullName evidence="7">Dystroglycan-type cadherin-like domain-containing protein</fullName>
    </recommendedName>
</protein>
<feature type="domain" description="Sarcoglycan alpha/epsilon N-terminal" evidence="3">
    <location>
        <begin position="28"/>
        <end position="125"/>
    </location>
</feature>
<evidence type="ECO:0000259" key="3">
    <source>
        <dbReference type="Pfam" id="PF05510"/>
    </source>
</evidence>
<evidence type="ECO:0000259" key="4">
    <source>
        <dbReference type="Pfam" id="PF20989"/>
    </source>
</evidence>
<keyword evidence="6" id="KW-1185">Reference proteome</keyword>
<feature type="signal peptide" evidence="2">
    <location>
        <begin position="1"/>
        <end position="23"/>
    </location>
</feature>
<dbReference type="AlphaFoldDB" id="A0A3P8YJ78"/>